<comment type="caution">
    <text evidence="1">The sequence shown here is derived from an EMBL/GenBank/DDBJ whole genome shotgun (WGS) entry which is preliminary data.</text>
</comment>
<gene>
    <name evidence="1" type="ORF">BE17_24065</name>
</gene>
<dbReference type="InterPro" id="IPR013324">
    <property type="entry name" value="RNA_pol_sigma_r3/r4-like"/>
</dbReference>
<dbReference type="SUPFAM" id="SSF88659">
    <property type="entry name" value="Sigma3 and sigma4 domains of RNA polymerase sigma factors"/>
    <property type="match status" value="1"/>
</dbReference>
<dbReference type="Gene3D" id="1.10.1740.10">
    <property type="match status" value="1"/>
</dbReference>
<reference evidence="1 2" key="1">
    <citation type="submission" date="2014-02" db="EMBL/GenBank/DDBJ databases">
        <title>The small core and large imbalanced accessory genome model reveals a collaborative survival strategy of Sorangium cellulosum strains in nature.</title>
        <authorList>
            <person name="Han K."/>
            <person name="Peng R."/>
            <person name="Blom J."/>
            <person name="Li Y.-Z."/>
        </authorList>
    </citation>
    <scope>NUCLEOTIDE SEQUENCE [LARGE SCALE GENOMIC DNA]</scope>
    <source>
        <strain evidence="1 2">So0011-07</strain>
    </source>
</reference>
<protein>
    <recommendedName>
        <fullName evidence="3">RNA polymerase sigma factor 70 region 4 type 2 domain-containing protein</fullName>
    </recommendedName>
</protein>
<evidence type="ECO:0000313" key="2">
    <source>
        <dbReference type="Proteomes" id="UP000075635"/>
    </source>
</evidence>
<organism evidence="1 2">
    <name type="scientific">Sorangium cellulosum</name>
    <name type="common">Polyangium cellulosum</name>
    <dbReference type="NCBI Taxonomy" id="56"/>
    <lineage>
        <taxon>Bacteria</taxon>
        <taxon>Pseudomonadati</taxon>
        <taxon>Myxococcota</taxon>
        <taxon>Polyangia</taxon>
        <taxon>Polyangiales</taxon>
        <taxon>Polyangiaceae</taxon>
        <taxon>Sorangium</taxon>
    </lineage>
</organism>
<accession>A0A150RV09</accession>
<dbReference type="Proteomes" id="UP000075635">
    <property type="component" value="Unassembled WGS sequence"/>
</dbReference>
<dbReference type="InterPro" id="IPR011745">
    <property type="entry name" value="RNA_pol_sigma70_MYXXA"/>
</dbReference>
<dbReference type="InterPro" id="IPR036388">
    <property type="entry name" value="WH-like_DNA-bd_sf"/>
</dbReference>
<dbReference type="AlphaFoldDB" id="A0A150RV09"/>
<dbReference type="EMBL" id="JEMB01002026">
    <property type="protein sequence ID" value="KYF83946.1"/>
    <property type="molecule type" value="Genomic_DNA"/>
</dbReference>
<dbReference type="NCBIfam" id="TIGR02937">
    <property type="entry name" value="sigma70-ECF"/>
    <property type="match status" value="1"/>
</dbReference>
<dbReference type="GO" id="GO:0006352">
    <property type="term" value="P:DNA-templated transcription initiation"/>
    <property type="evidence" value="ECO:0007669"/>
    <property type="project" value="InterPro"/>
</dbReference>
<dbReference type="SUPFAM" id="SSF88946">
    <property type="entry name" value="Sigma2 domain of RNA polymerase sigma factors"/>
    <property type="match status" value="1"/>
</dbReference>
<name>A0A150RV09_SORCE</name>
<dbReference type="InterPro" id="IPR013325">
    <property type="entry name" value="RNA_pol_sigma_r2"/>
</dbReference>
<proteinExistence type="predicted"/>
<evidence type="ECO:0008006" key="3">
    <source>
        <dbReference type="Google" id="ProtNLM"/>
    </source>
</evidence>
<dbReference type="NCBIfam" id="TIGR03001">
    <property type="entry name" value="Sig-70_gmx1"/>
    <property type="match status" value="1"/>
</dbReference>
<dbReference type="InterPro" id="IPR014284">
    <property type="entry name" value="RNA_pol_sigma-70_dom"/>
</dbReference>
<dbReference type="Gene3D" id="1.10.10.10">
    <property type="entry name" value="Winged helix-like DNA-binding domain superfamily/Winged helix DNA-binding domain"/>
    <property type="match status" value="1"/>
</dbReference>
<dbReference type="GO" id="GO:0003700">
    <property type="term" value="F:DNA-binding transcription factor activity"/>
    <property type="evidence" value="ECO:0007669"/>
    <property type="project" value="InterPro"/>
</dbReference>
<evidence type="ECO:0000313" key="1">
    <source>
        <dbReference type="EMBL" id="KYF83946.1"/>
    </source>
</evidence>
<sequence length="291" mass="30474">MDRASGLSSAFAAGLGGGGVMPEADPGATIAALFEAGQAAFPAIAVEATALARYLGERCSAAGGALPPPSLAADVYLACACVLGVPGAHAAFEREFSGVIARAAARVEPSPAFADDLRQVVLEGLFSAPPSATPKIAGYAGRAPLRTFLRVIAVRTAINLRRRKADRASTPLDEEREIAASVDVEAAYLEARHKAEFEEAVRVAMGRLSPKQRALLRLHLLDGLSIDVLGAHYQVGRATAARWLAAAREALREGTRAELVAKLGLTESQYASLARLIRGRLDVSVASLLRE</sequence>